<accession>A0A1Y1X418</accession>
<proteinExistence type="predicted"/>
<name>A0A1Y1X418_9FUNG</name>
<feature type="signal peptide" evidence="1">
    <location>
        <begin position="1"/>
        <end position="20"/>
    </location>
</feature>
<feature type="chain" id="PRO_5012078799" evidence="1">
    <location>
        <begin position="21"/>
        <end position="114"/>
    </location>
</feature>
<dbReference type="InParanoid" id="A0A1Y1X418"/>
<keyword evidence="1" id="KW-0732">Signal</keyword>
<evidence type="ECO:0000313" key="3">
    <source>
        <dbReference type="Proteomes" id="UP000193498"/>
    </source>
</evidence>
<evidence type="ECO:0000256" key="1">
    <source>
        <dbReference type="SAM" id="SignalP"/>
    </source>
</evidence>
<keyword evidence="3" id="KW-1185">Reference proteome</keyword>
<sequence>MQRTFRILSALVFLFGASYASPIATYDNQQVDQGIPVNFDGNTDNEPFSAIYTNILSTRVPKRLSIVGQCEDEFRTERSGTFQPESVRPGAASRSNIVPTICTDICAIVYSRRG</sequence>
<dbReference type="Proteomes" id="UP000193498">
    <property type="component" value="Unassembled WGS sequence"/>
</dbReference>
<organism evidence="2 3">
    <name type="scientific">Basidiobolus meristosporus CBS 931.73</name>
    <dbReference type="NCBI Taxonomy" id="1314790"/>
    <lineage>
        <taxon>Eukaryota</taxon>
        <taxon>Fungi</taxon>
        <taxon>Fungi incertae sedis</taxon>
        <taxon>Zoopagomycota</taxon>
        <taxon>Entomophthoromycotina</taxon>
        <taxon>Basidiobolomycetes</taxon>
        <taxon>Basidiobolales</taxon>
        <taxon>Basidiobolaceae</taxon>
        <taxon>Basidiobolus</taxon>
    </lineage>
</organism>
<dbReference type="EMBL" id="MCFE01000741">
    <property type="protein sequence ID" value="ORX80395.1"/>
    <property type="molecule type" value="Genomic_DNA"/>
</dbReference>
<evidence type="ECO:0000313" key="2">
    <source>
        <dbReference type="EMBL" id="ORX80395.1"/>
    </source>
</evidence>
<dbReference type="AlphaFoldDB" id="A0A1Y1X418"/>
<comment type="caution">
    <text evidence="2">The sequence shown here is derived from an EMBL/GenBank/DDBJ whole genome shotgun (WGS) entry which is preliminary data.</text>
</comment>
<gene>
    <name evidence="2" type="ORF">K493DRAFT_308343</name>
</gene>
<reference evidence="2 3" key="1">
    <citation type="submission" date="2016-07" db="EMBL/GenBank/DDBJ databases">
        <title>Pervasive Adenine N6-methylation of Active Genes in Fungi.</title>
        <authorList>
            <consortium name="DOE Joint Genome Institute"/>
            <person name="Mondo S.J."/>
            <person name="Dannebaum R.O."/>
            <person name="Kuo R.C."/>
            <person name="Labutti K."/>
            <person name="Haridas S."/>
            <person name="Kuo A."/>
            <person name="Salamov A."/>
            <person name="Ahrendt S.R."/>
            <person name="Lipzen A."/>
            <person name="Sullivan W."/>
            <person name="Andreopoulos W.B."/>
            <person name="Clum A."/>
            <person name="Lindquist E."/>
            <person name="Daum C."/>
            <person name="Ramamoorthy G.K."/>
            <person name="Gryganskyi A."/>
            <person name="Culley D."/>
            <person name="Magnuson J.K."/>
            <person name="James T.Y."/>
            <person name="O'Malley M.A."/>
            <person name="Stajich J.E."/>
            <person name="Spatafora J.W."/>
            <person name="Visel A."/>
            <person name="Grigoriev I.V."/>
        </authorList>
    </citation>
    <scope>NUCLEOTIDE SEQUENCE [LARGE SCALE GENOMIC DNA]</scope>
    <source>
        <strain evidence="2 3">CBS 931.73</strain>
    </source>
</reference>
<protein>
    <submittedName>
        <fullName evidence="2">Uncharacterized protein</fullName>
    </submittedName>
</protein>